<evidence type="ECO:0000313" key="2">
    <source>
        <dbReference type="EMBL" id="SCC49858.1"/>
    </source>
</evidence>
<dbReference type="EMBL" id="FMZR01000001">
    <property type="protein sequence ID" value="SDC29238.1"/>
    <property type="molecule type" value="Genomic_DNA"/>
</dbReference>
<reference evidence="4" key="3">
    <citation type="submission" date="2016-10" db="EMBL/GenBank/DDBJ databases">
        <authorList>
            <person name="Varghese N."/>
        </authorList>
    </citation>
    <scope>NUCLEOTIDE SEQUENCE [LARGE SCALE GENOMIC DNA]</scope>
    <source>
        <strain evidence="4">KPR-7A</strain>
    </source>
</reference>
<reference evidence="3" key="2">
    <citation type="submission" date="2016-10" db="EMBL/GenBank/DDBJ databases">
        <authorList>
            <person name="de Groot N.N."/>
        </authorList>
    </citation>
    <scope>NUCLEOTIDE SEQUENCE [LARGE SCALE GENOMIC DNA]</scope>
    <source>
        <strain evidence="3">KPR-7A</strain>
    </source>
</reference>
<accession>A0A2B6K844</accession>
<reference evidence="2 5" key="1">
    <citation type="submission" date="2016-08" db="EMBL/GenBank/DDBJ databases">
        <authorList>
            <person name="Loux V."/>
            <person name="Rue O."/>
        </authorList>
    </citation>
    <scope>NUCLEOTIDE SEQUENCE [LARGE SCALE GENOMIC DNA]</scope>
    <source>
        <strain evidence="2 5">WSBC_10311</strain>
    </source>
</reference>
<dbReference type="EMBL" id="FMBG01000016">
    <property type="protein sequence ID" value="SCC49858.1"/>
    <property type="molecule type" value="Genomic_DNA"/>
</dbReference>
<accession>J9AP55</accession>
<dbReference type="AlphaFoldDB" id="A0A2B6K844"/>
<sequence length="148" mass="17044">MDKTLSKKKSIPDFVKKQWEAGNRFNKEKRSRYPYNEVELEKKEINRKKYVVDSYIPGEEIVSRKFIQLAEVKEKTALSYLSEFTKKYSSGSEISSGKFNPNALKGGRLDGELILEVPVQTKPVPQKIIEEANEKGIIIRDINGKVYN</sequence>
<dbReference type="RefSeq" id="WP_000361832.1">
    <property type="nucleotide sequence ID" value="NZ_CP032365.1"/>
</dbReference>
<evidence type="ECO:0000313" key="6">
    <source>
        <dbReference type="Proteomes" id="UP000223472"/>
    </source>
</evidence>
<dbReference type="GeneID" id="51134570"/>
<evidence type="ECO:0000313" key="5">
    <source>
        <dbReference type="Proteomes" id="UP000195728"/>
    </source>
</evidence>
<organism evidence="1 6">
    <name type="scientific">Bacillus wiedmannii</name>
    <dbReference type="NCBI Taxonomy" id="1890302"/>
    <lineage>
        <taxon>Bacteria</taxon>
        <taxon>Bacillati</taxon>
        <taxon>Bacillota</taxon>
        <taxon>Bacilli</taxon>
        <taxon>Bacillales</taxon>
        <taxon>Bacillaceae</taxon>
        <taxon>Bacillus</taxon>
        <taxon>Bacillus cereus group</taxon>
    </lineage>
</organism>
<dbReference type="Proteomes" id="UP000195728">
    <property type="component" value="Unassembled WGS sequence"/>
</dbReference>
<evidence type="ECO:0000313" key="3">
    <source>
        <dbReference type="EMBL" id="SDC29238.1"/>
    </source>
</evidence>
<dbReference type="Proteomes" id="UP000183507">
    <property type="component" value="Unassembled WGS sequence"/>
</dbReference>
<gene>
    <name evidence="2" type="ORF">BC10311_03890</name>
    <name evidence="1" type="ORF">COM27_03060</name>
    <name evidence="3" type="ORF">SAMN04487767_101713</name>
</gene>
<reference evidence="1 6" key="4">
    <citation type="submission" date="2017-09" db="EMBL/GenBank/DDBJ databases">
        <title>Large-scale bioinformatics analysis of Bacillus genomes uncovers conserved roles of natural products in bacterial physiology.</title>
        <authorList>
            <consortium name="Agbiome Team Llc"/>
            <person name="Bleich R.M."/>
            <person name="Grubbs K.J."/>
            <person name="Santa Maria K.C."/>
            <person name="Allen S.E."/>
            <person name="Farag S."/>
            <person name="Shank E.A."/>
            <person name="Bowers A."/>
        </authorList>
    </citation>
    <scope>NUCLEOTIDE SEQUENCE [LARGE SCALE GENOMIC DNA]</scope>
    <source>
        <strain evidence="1 6">AFS065610</strain>
    </source>
</reference>
<proteinExistence type="predicted"/>
<dbReference type="Proteomes" id="UP000223472">
    <property type="component" value="Unassembled WGS sequence"/>
</dbReference>
<evidence type="ECO:0000313" key="4">
    <source>
        <dbReference type="Proteomes" id="UP000183507"/>
    </source>
</evidence>
<dbReference type="EMBL" id="NVIY01000006">
    <property type="protein sequence ID" value="PGD39384.1"/>
    <property type="molecule type" value="Genomic_DNA"/>
</dbReference>
<name>A0A2B6K844_9BACI</name>
<dbReference type="PATRIC" id="fig|1396.441.peg.1783"/>
<protein>
    <submittedName>
        <fullName evidence="1">Uncharacterized protein</fullName>
    </submittedName>
</protein>
<evidence type="ECO:0000313" key="1">
    <source>
        <dbReference type="EMBL" id="PGD39384.1"/>
    </source>
</evidence>